<dbReference type="NCBIfam" id="TIGR01353">
    <property type="entry name" value="dGTP_triPase"/>
    <property type="match status" value="1"/>
</dbReference>
<dbReference type="STRING" id="1817816.A2Y64_03165"/>
<dbReference type="InterPro" id="IPR026875">
    <property type="entry name" value="PHydrolase_assoc_dom"/>
</dbReference>
<dbReference type="Pfam" id="PF13286">
    <property type="entry name" value="HD_assoc"/>
    <property type="match status" value="1"/>
</dbReference>
<dbReference type="InterPro" id="IPR050135">
    <property type="entry name" value="dGTPase-like"/>
</dbReference>
<proteinExistence type="predicted"/>
<accession>A0A1F5EYR1</accession>
<dbReference type="Proteomes" id="UP000177187">
    <property type="component" value="Unassembled WGS sequence"/>
</dbReference>
<dbReference type="GO" id="GO:0008832">
    <property type="term" value="F:dGTPase activity"/>
    <property type="evidence" value="ECO:0007669"/>
    <property type="project" value="TreeGrafter"/>
</dbReference>
<dbReference type="EMBL" id="MFAF01000118">
    <property type="protein sequence ID" value="OGD72509.1"/>
    <property type="molecule type" value="Genomic_DNA"/>
</dbReference>
<evidence type="ECO:0000313" key="3">
    <source>
        <dbReference type="EMBL" id="OGD72509.1"/>
    </source>
</evidence>
<dbReference type="InterPro" id="IPR006674">
    <property type="entry name" value="HD_domain"/>
</dbReference>
<dbReference type="PANTHER" id="PTHR11373">
    <property type="entry name" value="DEOXYNUCLEOSIDE TRIPHOSPHATE TRIPHOSPHOHYDROLASE"/>
    <property type="match status" value="1"/>
</dbReference>
<dbReference type="PROSITE" id="PS51831">
    <property type="entry name" value="HD"/>
    <property type="match status" value="1"/>
</dbReference>
<gene>
    <name evidence="3" type="ORF">A2Y64_03165</name>
</gene>
<organism evidence="3 4">
    <name type="scientific">Candidatus Coatesbacteria bacterium RBG_13_66_14</name>
    <dbReference type="NCBI Taxonomy" id="1817816"/>
    <lineage>
        <taxon>Bacteria</taxon>
        <taxon>Candidatus Coatesiibacteriota</taxon>
    </lineage>
</organism>
<comment type="caution">
    <text evidence="3">The sequence shown here is derived from an EMBL/GenBank/DDBJ whole genome shotgun (WGS) entry which is preliminary data.</text>
</comment>
<protein>
    <recommendedName>
        <fullName evidence="2">HD domain-containing protein</fullName>
    </recommendedName>
</protein>
<dbReference type="PANTHER" id="PTHR11373:SF43">
    <property type="entry name" value="DEOXYGUANOSINETRIPHOSPHATE TRIPHOSPHOHYDROLASE-LIKE PROTEIN"/>
    <property type="match status" value="1"/>
</dbReference>
<evidence type="ECO:0000259" key="2">
    <source>
        <dbReference type="PROSITE" id="PS51831"/>
    </source>
</evidence>
<evidence type="ECO:0000256" key="1">
    <source>
        <dbReference type="ARBA" id="ARBA00022801"/>
    </source>
</evidence>
<dbReference type="SMART" id="SM00471">
    <property type="entry name" value="HDc"/>
    <property type="match status" value="1"/>
</dbReference>
<evidence type="ECO:0000313" key="4">
    <source>
        <dbReference type="Proteomes" id="UP000177187"/>
    </source>
</evidence>
<reference evidence="3 4" key="1">
    <citation type="journal article" date="2016" name="Nat. Commun.">
        <title>Thousands of microbial genomes shed light on interconnected biogeochemical processes in an aquifer system.</title>
        <authorList>
            <person name="Anantharaman K."/>
            <person name="Brown C.T."/>
            <person name="Hug L.A."/>
            <person name="Sharon I."/>
            <person name="Castelle C.J."/>
            <person name="Probst A.J."/>
            <person name="Thomas B.C."/>
            <person name="Singh A."/>
            <person name="Wilkins M.J."/>
            <person name="Karaoz U."/>
            <person name="Brodie E.L."/>
            <person name="Williams K.H."/>
            <person name="Hubbard S.S."/>
            <person name="Banfield J.F."/>
        </authorList>
    </citation>
    <scope>NUCLEOTIDE SEQUENCE [LARGE SCALE GENOMIC DNA]</scope>
</reference>
<dbReference type="CDD" id="cd00077">
    <property type="entry name" value="HDc"/>
    <property type="match status" value="1"/>
</dbReference>
<keyword evidence="1" id="KW-0378">Hydrolase</keyword>
<dbReference type="Pfam" id="PF01966">
    <property type="entry name" value="HD"/>
    <property type="match status" value="1"/>
</dbReference>
<name>A0A1F5EYR1_9BACT</name>
<dbReference type="InterPro" id="IPR006261">
    <property type="entry name" value="dGTPase"/>
</dbReference>
<dbReference type="InterPro" id="IPR003607">
    <property type="entry name" value="HD/PDEase_dom"/>
</dbReference>
<dbReference type="SUPFAM" id="SSF109604">
    <property type="entry name" value="HD-domain/PDEase-like"/>
    <property type="match status" value="1"/>
</dbReference>
<feature type="domain" description="HD" evidence="2">
    <location>
        <begin position="78"/>
        <end position="216"/>
    </location>
</feature>
<dbReference type="AlphaFoldDB" id="A0A1F5EYR1"/>
<dbReference type="Gene3D" id="1.10.3210.10">
    <property type="entry name" value="Hypothetical protein af1432"/>
    <property type="match status" value="1"/>
</dbReference>
<sequence>MTLPCGKEDWEKLEERELSRYAARSRDARRRDLAYAPDPLRTEFARDRDRILHSRHFRLLMHKTQVIPGPPHARITTRLTHTLEVMQVARSLARSLRLNEDLTEAVSLGHDLGHSPFGHAGEDALRGIMRRAGAGGFEHNEHSLRVADELEALDLTRPTRQGILCHTRYDPADYPGGRTLPPEFTELGYAPKGEPFTRPRTLEAQVVDLADEIAYLAHDTEDMRQAGLFDARRGAIPDRLELFLRSPKRETLGVIIKTLTRHAAGQLDGAERAGVEYPVIGYPEELGGLIAEFKAFSRERFYSHPAVAGVCEEAREVLEGLFARWLERPPTEELAESLAGADGPTRHRLLLDRVVELTDPEARHLFEGQGA</sequence>
<dbReference type="GO" id="GO:0006203">
    <property type="term" value="P:dGTP catabolic process"/>
    <property type="evidence" value="ECO:0007669"/>
    <property type="project" value="TreeGrafter"/>
</dbReference>